<dbReference type="InterPro" id="IPR038731">
    <property type="entry name" value="RgtA/B/C-like"/>
</dbReference>
<feature type="transmembrane region" description="Helical" evidence="8">
    <location>
        <begin position="149"/>
        <end position="179"/>
    </location>
</feature>
<dbReference type="Pfam" id="PF13231">
    <property type="entry name" value="PMT_2"/>
    <property type="match status" value="1"/>
</dbReference>
<comment type="subcellular location">
    <subcellularLocation>
        <location evidence="1">Cell membrane</location>
        <topology evidence="1">Multi-pass membrane protein</topology>
    </subcellularLocation>
</comment>
<dbReference type="PANTHER" id="PTHR33908">
    <property type="entry name" value="MANNOSYLTRANSFERASE YKCB-RELATED"/>
    <property type="match status" value="1"/>
</dbReference>
<dbReference type="RefSeq" id="WP_070235742.1">
    <property type="nucleotide sequence ID" value="NZ_CP017478.1"/>
</dbReference>
<feature type="transmembrane region" description="Helical" evidence="8">
    <location>
        <begin position="191"/>
        <end position="212"/>
    </location>
</feature>
<keyword evidence="7 8" id="KW-0472">Membrane</keyword>
<evidence type="ECO:0000256" key="6">
    <source>
        <dbReference type="ARBA" id="ARBA00022989"/>
    </source>
</evidence>
<dbReference type="OrthoDB" id="1172410at2"/>
<dbReference type="KEGG" id="lul:LPB138_02550"/>
<dbReference type="Proteomes" id="UP000176050">
    <property type="component" value="Chromosome"/>
</dbReference>
<protein>
    <recommendedName>
        <fullName evidence="9">Glycosyltransferase RgtA/B/C/D-like domain-containing protein</fullName>
    </recommendedName>
</protein>
<evidence type="ECO:0000259" key="9">
    <source>
        <dbReference type="Pfam" id="PF13231"/>
    </source>
</evidence>
<dbReference type="InterPro" id="IPR050297">
    <property type="entry name" value="LipidA_mod_glycosyltrf_83"/>
</dbReference>
<dbReference type="AlphaFoldDB" id="A0A1D8P4Z3"/>
<sequence>MKFKDNFPLFLLLYFLISAITRSIFFPNLTIDEAEQVYLSQWWKLGHGQQPPLYTWIQRIFLELFGFNLFSIAIFRSLLLFITYIFIYKIARIQLSKNWAIVSSLSLFLTLQVSIESFRQTHTVLVTAVSVLTIYIWQVGILKKSIWNYVLFGVVCGLGFISKYNFVLVFISIIITSFISTKKSKEWIYSYKFLLSTIIGLLIYLPYGIWIINNFDTIYTNFKTELNPEKINYFNAIGNGVKSLIFNIVSFIGLFLIFLIYFSFKHKEKLISYLKQKAYFKSEFKTLSIFIGCNLFILVILIFFKTSVFYERWLEPLFIFIPIIGIGYLSKLTFPNNTLISSSATKFLLGISVLILLYNSSRYQIEEKLSIHNRNHCDFKGLNSTIDSLKLNKYYTEDFFIAGNLKMLQPQKLIKTIDSIYLKDSVINFTLIEIKKPYKIFNYDLIKSENKKQLKLYDYFIINSYNQIR</sequence>
<keyword evidence="2" id="KW-1003">Cell membrane</keyword>
<organism evidence="10 11">
    <name type="scientific">Urechidicola croceus</name>
    <dbReference type="NCBI Taxonomy" id="1850246"/>
    <lineage>
        <taxon>Bacteria</taxon>
        <taxon>Pseudomonadati</taxon>
        <taxon>Bacteroidota</taxon>
        <taxon>Flavobacteriia</taxon>
        <taxon>Flavobacteriales</taxon>
        <taxon>Flavobacteriaceae</taxon>
        <taxon>Urechidicola</taxon>
    </lineage>
</organism>
<name>A0A1D8P4Z3_9FLAO</name>
<dbReference type="PANTHER" id="PTHR33908:SF11">
    <property type="entry name" value="MEMBRANE PROTEIN"/>
    <property type="match status" value="1"/>
</dbReference>
<evidence type="ECO:0000256" key="1">
    <source>
        <dbReference type="ARBA" id="ARBA00004651"/>
    </source>
</evidence>
<dbReference type="GO" id="GO:0005886">
    <property type="term" value="C:plasma membrane"/>
    <property type="evidence" value="ECO:0007669"/>
    <property type="project" value="UniProtKB-SubCell"/>
</dbReference>
<evidence type="ECO:0000256" key="5">
    <source>
        <dbReference type="ARBA" id="ARBA00022692"/>
    </source>
</evidence>
<evidence type="ECO:0000256" key="4">
    <source>
        <dbReference type="ARBA" id="ARBA00022679"/>
    </source>
</evidence>
<proteinExistence type="predicted"/>
<dbReference type="GO" id="GO:0016763">
    <property type="term" value="F:pentosyltransferase activity"/>
    <property type="evidence" value="ECO:0007669"/>
    <property type="project" value="TreeGrafter"/>
</dbReference>
<keyword evidence="3" id="KW-0328">Glycosyltransferase</keyword>
<dbReference type="GO" id="GO:0009103">
    <property type="term" value="P:lipopolysaccharide biosynthetic process"/>
    <property type="evidence" value="ECO:0007669"/>
    <property type="project" value="UniProtKB-ARBA"/>
</dbReference>
<keyword evidence="11" id="KW-1185">Reference proteome</keyword>
<feature type="transmembrane region" description="Helical" evidence="8">
    <location>
        <begin position="284"/>
        <end position="304"/>
    </location>
</feature>
<evidence type="ECO:0000256" key="2">
    <source>
        <dbReference type="ARBA" id="ARBA00022475"/>
    </source>
</evidence>
<dbReference type="EMBL" id="CP017478">
    <property type="protein sequence ID" value="AOW19626.1"/>
    <property type="molecule type" value="Genomic_DNA"/>
</dbReference>
<gene>
    <name evidence="10" type="ORF">LPB138_02550</name>
</gene>
<accession>A0A1D8P4Z3</accession>
<keyword evidence="5 8" id="KW-0812">Transmembrane</keyword>
<feature type="transmembrane region" description="Helical" evidence="8">
    <location>
        <begin position="64"/>
        <end position="87"/>
    </location>
</feature>
<evidence type="ECO:0000256" key="3">
    <source>
        <dbReference type="ARBA" id="ARBA00022676"/>
    </source>
</evidence>
<evidence type="ECO:0000256" key="7">
    <source>
        <dbReference type="ARBA" id="ARBA00023136"/>
    </source>
</evidence>
<keyword evidence="6 8" id="KW-1133">Transmembrane helix</keyword>
<feature type="transmembrane region" description="Helical" evidence="8">
    <location>
        <begin position="316"/>
        <end position="334"/>
    </location>
</feature>
<keyword evidence="4" id="KW-0808">Transferase</keyword>
<reference evidence="10 11" key="1">
    <citation type="submission" date="2016-10" db="EMBL/GenBank/DDBJ databases">
        <title>Lutibacter sp. LPB0138, isolated from marine gastropod.</title>
        <authorList>
            <person name="Kim E."/>
            <person name="Yi H."/>
        </authorList>
    </citation>
    <scope>NUCLEOTIDE SEQUENCE [LARGE SCALE GENOMIC DNA]</scope>
    <source>
        <strain evidence="10 11">LPB0138</strain>
    </source>
</reference>
<evidence type="ECO:0000313" key="10">
    <source>
        <dbReference type="EMBL" id="AOW19626.1"/>
    </source>
</evidence>
<feature type="domain" description="Glycosyltransferase RgtA/B/C/D-like" evidence="9">
    <location>
        <begin position="50"/>
        <end position="210"/>
    </location>
</feature>
<evidence type="ECO:0000313" key="11">
    <source>
        <dbReference type="Proteomes" id="UP000176050"/>
    </source>
</evidence>
<feature type="transmembrane region" description="Helical" evidence="8">
    <location>
        <begin position="121"/>
        <end position="142"/>
    </location>
</feature>
<evidence type="ECO:0000256" key="8">
    <source>
        <dbReference type="SAM" id="Phobius"/>
    </source>
</evidence>
<feature type="transmembrane region" description="Helical" evidence="8">
    <location>
        <begin position="244"/>
        <end position="264"/>
    </location>
</feature>
<dbReference type="STRING" id="1850246.LPB138_02550"/>